<proteinExistence type="inferred from homology"/>
<dbReference type="GO" id="GO:0005886">
    <property type="term" value="C:plasma membrane"/>
    <property type="evidence" value="ECO:0007669"/>
    <property type="project" value="UniProtKB-SubCell"/>
</dbReference>
<evidence type="ECO:0000256" key="6">
    <source>
        <dbReference type="ARBA" id="ARBA00022692"/>
    </source>
</evidence>
<accession>A0AAE3YGA5</accession>
<organism evidence="13 14">
    <name type="scientific">Falsarthrobacter nasiphocae</name>
    <dbReference type="NCBI Taxonomy" id="189863"/>
    <lineage>
        <taxon>Bacteria</taxon>
        <taxon>Bacillati</taxon>
        <taxon>Actinomycetota</taxon>
        <taxon>Actinomycetes</taxon>
        <taxon>Micrococcales</taxon>
        <taxon>Micrococcaceae</taxon>
        <taxon>Falsarthrobacter</taxon>
    </lineage>
</organism>
<evidence type="ECO:0000313" key="14">
    <source>
        <dbReference type="Proteomes" id="UP001247307"/>
    </source>
</evidence>
<evidence type="ECO:0000256" key="2">
    <source>
        <dbReference type="ARBA" id="ARBA00004922"/>
    </source>
</evidence>
<evidence type="ECO:0000259" key="11">
    <source>
        <dbReference type="Pfam" id="PF02366"/>
    </source>
</evidence>
<feature type="transmembrane region" description="Helical" evidence="10">
    <location>
        <begin position="448"/>
        <end position="468"/>
    </location>
</feature>
<gene>
    <name evidence="13" type="ORF">J2S35_000559</name>
</gene>
<keyword evidence="7 10" id="KW-1133">Transmembrane helix</keyword>
<comment type="pathway">
    <text evidence="2 10">Protein modification; protein glycosylation.</text>
</comment>
<dbReference type="InterPro" id="IPR032421">
    <property type="entry name" value="PMT_4TMC"/>
</dbReference>
<feature type="domain" description="ArnT-like N-terminal" evidence="11">
    <location>
        <begin position="17"/>
        <end position="230"/>
    </location>
</feature>
<dbReference type="Proteomes" id="UP001247307">
    <property type="component" value="Unassembled WGS sequence"/>
</dbReference>
<comment type="subcellular location">
    <subcellularLocation>
        <location evidence="10">Cell membrane</location>
    </subcellularLocation>
    <subcellularLocation>
        <location evidence="1">Endomembrane system</location>
        <topology evidence="1">Multi-pass membrane protein</topology>
    </subcellularLocation>
</comment>
<dbReference type="EMBL" id="JAVDUI010000001">
    <property type="protein sequence ID" value="MDR6891619.1"/>
    <property type="molecule type" value="Genomic_DNA"/>
</dbReference>
<evidence type="ECO:0000259" key="12">
    <source>
        <dbReference type="Pfam" id="PF16192"/>
    </source>
</evidence>
<feature type="transmembrane region" description="Helical" evidence="10">
    <location>
        <begin position="256"/>
        <end position="277"/>
    </location>
</feature>
<reference evidence="13" key="1">
    <citation type="submission" date="2023-07" db="EMBL/GenBank/DDBJ databases">
        <title>Sequencing the genomes of 1000 actinobacteria strains.</title>
        <authorList>
            <person name="Klenk H.-P."/>
        </authorList>
    </citation>
    <scope>NUCLEOTIDE SEQUENCE</scope>
    <source>
        <strain evidence="13">DSM 13988</strain>
    </source>
</reference>
<keyword evidence="5 10" id="KW-0808">Transferase</keyword>
<dbReference type="GO" id="GO:0012505">
    <property type="term" value="C:endomembrane system"/>
    <property type="evidence" value="ECO:0007669"/>
    <property type="project" value="UniProtKB-SubCell"/>
</dbReference>
<protein>
    <recommendedName>
        <fullName evidence="9 10">Polyprenol-phosphate-mannose--protein mannosyltransferase</fullName>
        <ecNumber evidence="10">2.4.1.-</ecNumber>
    </recommendedName>
</protein>
<keyword evidence="14" id="KW-1185">Reference proteome</keyword>
<evidence type="ECO:0000256" key="4">
    <source>
        <dbReference type="ARBA" id="ARBA00022676"/>
    </source>
</evidence>
<feature type="transmembrane region" description="Helical" evidence="10">
    <location>
        <begin position="414"/>
        <end position="436"/>
    </location>
</feature>
<dbReference type="GO" id="GO:0004169">
    <property type="term" value="F:dolichyl-phosphate-mannose-protein mannosyltransferase activity"/>
    <property type="evidence" value="ECO:0007669"/>
    <property type="project" value="UniProtKB-UniRule"/>
</dbReference>
<dbReference type="InterPro" id="IPR027005">
    <property type="entry name" value="PMT-like"/>
</dbReference>
<evidence type="ECO:0000256" key="1">
    <source>
        <dbReference type="ARBA" id="ARBA00004127"/>
    </source>
</evidence>
<evidence type="ECO:0000256" key="3">
    <source>
        <dbReference type="ARBA" id="ARBA00007222"/>
    </source>
</evidence>
<dbReference type="Pfam" id="PF02366">
    <property type="entry name" value="PMT"/>
    <property type="match status" value="1"/>
</dbReference>
<feature type="transmembrane region" description="Helical" evidence="10">
    <location>
        <begin position="133"/>
        <end position="150"/>
    </location>
</feature>
<comment type="function">
    <text evidence="10">Protein O-mannosyltransferase that catalyzes the transfer of a single mannose residue from a polyprenol phospho-mannosyl lipidic donor to the hydroxyl group of selected serine and threonine residues in acceptor proteins.</text>
</comment>
<evidence type="ECO:0000256" key="7">
    <source>
        <dbReference type="ARBA" id="ARBA00022989"/>
    </source>
</evidence>
<evidence type="ECO:0000256" key="5">
    <source>
        <dbReference type="ARBA" id="ARBA00022679"/>
    </source>
</evidence>
<dbReference type="EC" id="2.4.1.-" evidence="10"/>
<dbReference type="PANTHER" id="PTHR10050">
    <property type="entry name" value="DOLICHYL-PHOSPHATE-MANNOSE--PROTEIN MANNOSYLTRANSFERASE"/>
    <property type="match status" value="1"/>
</dbReference>
<name>A0AAE3YGA5_9MICC</name>
<feature type="transmembrane region" description="Helical" evidence="10">
    <location>
        <begin position="156"/>
        <end position="174"/>
    </location>
</feature>
<dbReference type="AlphaFoldDB" id="A0AAE3YGA5"/>
<evidence type="ECO:0000256" key="9">
    <source>
        <dbReference type="ARBA" id="ARBA00093617"/>
    </source>
</evidence>
<evidence type="ECO:0000256" key="10">
    <source>
        <dbReference type="RuleBase" id="RU367007"/>
    </source>
</evidence>
<keyword evidence="10" id="KW-1003">Cell membrane</keyword>
<keyword evidence="8 10" id="KW-0472">Membrane</keyword>
<dbReference type="Pfam" id="PF16192">
    <property type="entry name" value="PMT_4TMC"/>
    <property type="match status" value="1"/>
</dbReference>
<evidence type="ECO:0000256" key="8">
    <source>
        <dbReference type="ARBA" id="ARBA00023136"/>
    </source>
</evidence>
<dbReference type="InterPro" id="IPR003342">
    <property type="entry name" value="ArnT-like_N"/>
</dbReference>
<evidence type="ECO:0000313" key="13">
    <source>
        <dbReference type="EMBL" id="MDR6891619.1"/>
    </source>
</evidence>
<feature type="transmembrane region" description="Helical" evidence="10">
    <location>
        <begin position="367"/>
        <end position="385"/>
    </location>
</feature>
<keyword evidence="4 10" id="KW-0328">Glycosyltransferase</keyword>
<comment type="similarity">
    <text evidence="3 10">Belongs to the glycosyltransferase 39 family.</text>
</comment>
<dbReference type="PANTHER" id="PTHR10050:SF46">
    <property type="entry name" value="PROTEIN O-MANNOSYL-TRANSFERASE 2"/>
    <property type="match status" value="1"/>
</dbReference>
<feature type="domain" description="Protein O-mannosyl-transferase C-terminal four TM" evidence="12">
    <location>
        <begin position="303"/>
        <end position="490"/>
    </location>
</feature>
<comment type="caution">
    <text evidence="13">The sequence shown here is derived from an EMBL/GenBank/DDBJ whole genome shotgun (WGS) entry which is preliminary data.</text>
</comment>
<feature type="transmembrane region" description="Helical" evidence="10">
    <location>
        <begin position="105"/>
        <end position="126"/>
    </location>
</feature>
<dbReference type="RefSeq" id="WP_309849584.1">
    <property type="nucleotide sequence ID" value="NZ_BAAAIU010000045.1"/>
</dbReference>
<sequence>MKPLPRLSPLWAVVFALVTALAAALRLTGLNSPHALIFDETYYAKDAWALLSSGFERSWGPDADKQWLAGSTAGMGASGSYVVHPPLGKWLIALGLGAFGMEHAVGWRIAPAVVGTLTVPLLAFTARRLLRSNLWGAVAGFLLAVDGMHLVMSRAALLDIFLTFFLLLAFFFLVRDRDAADDAAFGSTSPRRPLVPVRGWRLLAGVSLGLALGVKWSALAFVAVFGLMTWLWDVARRRRAGGSRPVWNAVADAGTALWQTVVVAAPVYVATWAGWIATRGGYFRTWGEEHAHPAWLPDWAASLAHYHASAYTFHNELDADHPYEAQAVTWLFQGRPTSFFYEESAAGTAGCAAAKCSSAITDLGNPLIWWAGALSLIVVTAAWLLRRDGRAGAALAGVLAGLGPWFAFPSRTMFTFYSVSFEPWLILCLVYALALALSSARTPRSRAVVAWCIAGFVCVAAALSAWFWPIWTGQAIPYEQWRLRMWFDSWI</sequence>
<keyword evidence="6 10" id="KW-0812">Transmembrane</keyword>